<keyword evidence="2" id="KW-0732">Signal</keyword>
<dbReference type="Pfam" id="PF02221">
    <property type="entry name" value="E1_DerP2_DerF2"/>
    <property type="match status" value="1"/>
</dbReference>
<proteinExistence type="predicted"/>
<keyword evidence="1" id="KW-0472">Membrane</keyword>
<keyword evidence="1" id="KW-1133">Transmembrane helix</keyword>
<dbReference type="EMBL" id="JAOAOG010000027">
    <property type="protein sequence ID" value="KAJ6253945.1"/>
    <property type="molecule type" value="Genomic_DNA"/>
</dbReference>
<name>A0ABQ8ZB81_9EUKA</name>
<gene>
    <name evidence="4" type="ORF">M0813_12843</name>
</gene>
<dbReference type="SUPFAM" id="SSF81296">
    <property type="entry name" value="E set domains"/>
    <property type="match status" value="1"/>
</dbReference>
<sequence length="430" mass="48084">MNLQYFFCTLLLLVACYSTIEFENCESSEQPNVKITSIKYSPQNSIQIGSTFTFDLGYSVESMTLKEGTLLNITVWYKDFLSKPLFSTTIDLCEDTSVTCPIQVGDHKFTSKALEIPYVPIGKYKIVINILSETKEEGCTEFMLNVIDKSNPPQRDCNYESIIDLAPRPSLIAHFSTKNVGFRSVGDWLQIGDLGEYGAYKRGQFTNMHASMDVTFGEPLIGNGYAWCLNATITNMTSIVNGSIIVYEGDYWIGNKEKNLNTWDQFLMRGNIRINGTWDTRTNEMITANGEINAIPSIHYPENWLGPVSFGRFNPIPFVYKYFEDIIVIKKSENICQCKVDVCGVCGGNGSSCAPTPSPSPSPSPSKKAKKEIKLKTLIIAIAVPVGGIIVLILLAVLIKHSKKSNNEESQRILQHNSSLKWENYNSQNN</sequence>
<dbReference type="Proteomes" id="UP001150062">
    <property type="component" value="Unassembled WGS sequence"/>
</dbReference>
<protein>
    <submittedName>
        <fullName evidence="4">Niemann pick type c2 protein npc2-related</fullName>
    </submittedName>
</protein>
<evidence type="ECO:0000313" key="5">
    <source>
        <dbReference type="Proteomes" id="UP001150062"/>
    </source>
</evidence>
<dbReference type="InterPro" id="IPR014756">
    <property type="entry name" value="Ig_E-set"/>
</dbReference>
<evidence type="ECO:0000256" key="1">
    <source>
        <dbReference type="SAM" id="Phobius"/>
    </source>
</evidence>
<reference evidence="4" key="1">
    <citation type="submission" date="2022-08" db="EMBL/GenBank/DDBJ databases">
        <title>Novel sulfate-reducing endosymbionts in the free-living metamonad Anaeramoeba.</title>
        <authorList>
            <person name="Jerlstrom-Hultqvist J."/>
            <person name="Cepicka I."/>
            <person name="Gallot-Lavallee L."/>
            <person name="Salas-Leiva D."/>
            <person name="Curtis B.A."/>
            <person name="Zahonova K."/>
            <person name="Pipaliya S."/>
            <person name="Dacks J."/>
            <person name="Roger A.J."/>
        </authorList>
    </citation>
    <scope>NUCLEOTIDE SEQUENCE</scope>
    <source>
        <strain evidence="4">Schooner1</strain>
    </source>
</reference>
<feature type="transmembrane region" description="Helical" evidence="1">
    <location>
        <begin position="378"/>
        <end position="399"/>
    </location>
</feature>
<feature type="domain" description="MD-2-related lipid-recognition" evidence="3">
    <location>
        <begin position="20"/>
        <end position="143"/>
    </location>
</feature>
<evidence type="ECO:0000256" key="2">
    <source>
        <dbReference type="SAM" id="SignalP"/>
    </source>
</evidence>
<feature type="signal peptide" evidence="2">
    <location>
        <begin position="1"/>
        <end position="22"/>
    </location>
</feature>
<dbReference type="Gene3D" id="2.60.40.770">
    <property type="match status" value="1"/>
</dbReference>
<evidence type="ECO:0000313" key="4">
    <source>
        <dbReference type="EMBL" id="KAJ6253945.1"/>
    </source>
</evidence>
<keyword evidence="1" id="KW-0812">Transmembrane</keyword>
<dbReference type="InterPro" id="IPR003172">
    <property type="entry name" value="ML_dom"/>
</dbReference>
<accession>A0ABQ8ZB81</accession>
<evidence type="ECO:0000259" key="3">
    <source>
        <dbReference type="Pfam" id="PF02221"/>
    </source>
</evidence>
<feature type="chain" id="PRO_5047010653" evidence="2">
    <location>
        <begin position="23"/>
        <end position="430"/>
    </location>
</feature>
<comment type="caution">
    <text evidence="4">The sequence shown here is derived from an EMBL/GenBank/DDBJ whole genome shotgun (WGS) entry which is preliminary data.</text>
</comment>
<keyword evidence="5" id="KW-1185">Reference proteome</keyword>
<organism evidence="4 5">
    <name type="scientific">Anaeramoeba flamelloides</name>
    <dbReference type="NCBI Taxonomy" id="1746091"/>
    <lineage>
        <taxon>Eukaryota</taxon>
        <taxon>Metamonada</taxon>
        <taxon>Anaeramoebidae</taxon>
        <taxon>Anaeramoeba</taxon>
    </lineage>
</organism>